<reference evidence="2 3" key="1">
    <citation type="submission" date="2015-03" db="EMBL/GenBank/DDBJ databases">
        <authorList>
            <consortium name="Pathogen Informatics"/>
        </authorList>
    </citation>
    <scope>NUCLEOTIDE SEQUENCE [LARGE SCALE GENOMIC DNA]</scope>
    <source>
        <strain evidence="2 3">Bir 185</strain>
    </source>
</reference>
<dbReference type="Proteomes" id="UP000050164">
    <property type="component" value="Unassembled WGS sequence"/>
</dbReference>
<feature type="compositionally biased region" description="Polar residues" evidence="1">
    <location>
        <begin position="67"/>
        <end position="79"/>
    </location>
</feature>
<dbReference type="EMBL" id="CNFT01000763">
    <property type="protein sequence ID" value="CKS29552.1"/>
    <property type="molecule type" value="Genomic_DNA"/>
</dbReference>
<accession>A0A655AAK8</accession>
<evidence type="ECO:0000313" key="3">
    <source>
        <dbReference type="Proteomes" id="UP000050164"/>
    </source>
</evidence>
<proteinExistence type="predicted"/>
<evidence type="ECO:0000256" key="1">
    <source>
        <dbReference type="SAM" id="MobiDB-lite"/>
    </source>
</evidence>
<organism evidence="2 3">
    <name type="scientific">Mycobacterium tuberculosis</name>
    <dbReference type="NCBI Taxonomy" id="1773"/>
    <lineage>
        <taxon>Bacteria</taxon>
        <taxon>Bacillati</taxon>
        <taxon>Actinomycetota</taxon>
        <taxon>Actinomycetes</taxon>
        <taxon>Mycobacteriales</taxon>
        <taxon>Mycobacteriaceae</taxon>
        <taxon>Mycobacterium</taxon>
        <taxon>Mycobacterium tuberculosis complex</taxon>
    </lineage>
</organism>
<dbReference type="AlphaFoldDB" id="A0A655AAK8"/>
<name>A0A655AAK8_MYCTX</name>
<gene>
    <name evidence="2" type="ORF">ERS027659_02900</name>
</gene>
<protein>
    <submittedName>
        <fullName evidence="2">Uncharacterized protein</fullName>
    </submittedName>
</protein>
<sequence length="97" mass="9853">MSSTNRLCACAVSTTSTSTPASTNIMARTQASPPTPTAAPTSSRPSLSLVASGCCSVLTKSLTVISPVSRPRPSTTGSFSILLRRNRPSAADALTPS</sequence>
<feature type="region of interest" description="Disordered" evidence="1">
    <location>
        <begin position="16"/>
        <end position="44"/>
    </location>
</feature>
<evidence type="ECO:0000313" key="2">
    <source>
        <dbReference type="EMBL" id="CKS29552.1"/>
    </source>
</evidence>
<feature type="region of interest" description="Disordered" evidence="1">
    <location>
        <begin position="67"/>
        <end position="97"/>
    </location>
</feature>